<dbReference type="PROSITE" id="PS50995">
    <property type="entry name" value="HTH_MARR_2"/>
    <property type="match status" value="1"/>
</dbReference>
<feature type="compositionally biased region" description="Basic and acidic residues" evidence="4">
    <location>
        <begin position="202"/>
        <end position="223"/>
    </location>
</feature>
<organism evidence="6 7">
    <name type="scientific">Lactococcus fujiensis JCM 16395</name>
    <dbReference type="NCBI Taxonomy" id="1291764"/>
    <lineage>
        <taxon>Bacteria</taxon>
        <taxon>Bacillati</taxon>
        <taxon>Bacillota</taxon>
        <taxon>Bacilli</taxon>
        <taxon>Lactobacillales</taxon>
        <taxon>Streptococcaceae</taxon>
        <taxon>Lactococcus</taxon>
    </lineage>
</organism>
<proteinExistence type="predicted"/>
<evidence type="ECO:0000256" key="2">
    <source>
        <dbReference type="ARBA" id="ARBA00023125"/>
    </source>
</evidence>
<keyword evidence="3" id="KW-0804">Transcription</keyword>
<feature type="region of interest" description="Disordered" evidence="4">
    <location>
        <begin position="182"/>
        <end position="223"/>
    </location>
</feature>
<sequence length="223" mass="26218">MTALHMEMLSEKLKNRGKRNGAQGLMVELWIQDGLTNSEISEQLDIKPSSVTAQVKNLEEDGYVERRQDENDKRVSRVYLTKKGRLAYEKRIDFRDNIGKEIFDVLTDEEQVQLDKLINKLVEANKDEKFDCENIDFSLFGMKGGRFPFQFSPIEMHDFAEQMRKVSNRAVADMRKMGEEIHHGNQESIFKERQNNSLDSRWPYRDSKNAKNSKKESEEWNEF</sequence>
<dbReference type="GO" id="GO:0003700">
    <property type="term" value="F:DNA-binding transcription factor activity"/>
    <property type="evidence" value="ECO:0007669"/>
    <property type="project" value="InterPro"/>
</dbReference>
<name>A0A2A5RJI8_9LACT</name>
<dbReference type="InterPro" id="IPR036390">
    <property type="entry name" value="WH_DNA-bd_sf"/>
</dbReference>
<dbReference type="Gene3D" id="1.10.10.10">
    <property type="entry name" value="Winged helix-like DNA-binding domain superfamily/Winged helix DNA-binding domain"/>
    <property type="match status" value="1"/>
</dbReference>
<dbReference type="AlphaFoldDB" id="A0A2A5RJI8"/>
<reference evidence="6 7" key="1">
    <citation type="submission" date="2014-12" db="EMBL/GenBank/DDBJ databases">
        <title>Draft genome sequences of 10 type strains of Lactococcus.</title>
        <authorList>
            <person name="Sun Z."/>
            <person name="Zhong Z."/>
            <person name="Liu W."/>
            <person name="Zhang W."/>
            <person name="Zhang H."/>
        </authorList>
    </citation>
    <scope>NUCLEOTIDE SEQUENCE [LARGE SCALE GENOMIC DNA]</scope>
    <source>
        <strain evidence="6 7">JCM 16395</strain>
    </source>
</reference>
<dbReference type="InterPro" id="IPR036388">
    <property type="entry name" value="WH-like_DNA-bd_sf"/>
</dbReference>
<feature type="domain" description="HTH marR-type" evidence="5">
    <location>
        <begin position="1"/>
        <end position="123"/>
    </location>
</feature>
<evidence type="ECO:0000259" key="5">
    <source>
        <dbReference type="PROSITE" id="PS50995"/>
    </source>
</evidence>
<feature type="compositionally biased region" description="Basic and acidic residues" evidence="4">
    <location>
        <begin position="182"/>
        <end position="194"/>
    </location>
</feature>
<dbReference type="GO" id="GO:0003677">
    <property type="term" value="F:DNA binding"/>
    <property type="evidence" value="ECO:0007669"/>
    <property type="project" value="UniProtKB-KW"/>
</dbReference>
<evidence type="ECO:0000313" key="6">
    <source>
        <dbReference type="EMBL" id="PCR99334.1"/>
    </source>
</evidence>
<dbReference type="CDD" id="cd00090">
    <property type="entry name" value="HTH_ARSR"/>
    <property type="match status" value="1"/>
</dbReference>
<dbReference type="Proteomes" id="UP000218181">
    <property type="component" value="Unassembled WGS sequence"/>
</dbReference>
<dbReference type="EMBL" id="JXJU01000009">
    <property type="protein sequence ID" value="PCR99334.1"/>
    <property type="molecule type" value="Genomic_DNA"/>
</dbReference>
<keyword evidence="7" id="KW-1185">Reference proteome</keyword>
<dbReference type="PRINTS" id="PR00598">
    <property type="entry name" value="HTHMARR"/>
</dbReference>
<dbReference type="PANTHER" id="PTHR42756:SF1">
    <property type="entry name" value="TRANSCRIPTIONAL REPRESSOR OF EMRAB OPERON"/>
    <property type="match status" value="1"/>
</dbReference>
<dbReference type="STRING" id="1291764.GCA_001311235_01419"/>
<evidence type="ECO:0000256" key="3">
    <source>
        <dbReference type="ARBA" id="ARBA00023163"/>
    </source>
</evidence>
<evidence type="ECO:0000313" key="7">
    <source>
        <dbReference type="Proteomes" id="UP000218181"/>
    </source>
</evidence>
<dbReference type="Pfam" id="PF01047">
    <property type="entry name" value="MarR"/>
    <property type="match status" value="1"/>
</dbReference>
<accession>A0A2A5RJI8</accession>
<dbReference type="SUPFAM" id="SSF46785">
    <property type="entry name" value="Winged helix' DNA-binding domain"/>
    <property type="match status" value="1"/>
</dbReference>
<keyword evidence="1" id="KW-0805">Transcription regulation</keyword>
<comment type="caution">
    <text evidence="6">The sequence shown here is derived from an EMBL/GenBank/DDBJ whole genome shotgun (WGS) entry which is preliminary data.</text>
</comment>
<keyword evidence="2" id="KW-0238">DNA-binding</keyword>
<dbReference type="InterPro" id="IPR000835">
    <property type="entry name" value="HTH_MarR-typ"/>
</dbReference>
<dbReference type="SMART" id="SM00347">
    <property type="entry name" value="HTH_MARR"/>
    <property type="match status" value="1"/>
</dbReference>
<dbReference type="PANTHER" id="PTHR42756">
    <property type="entry name" value="TRANSCRIPTIONAL REGULATOR, MARR"/>
    <property type="match status" value="1"/>
</dbReference>
<evidence type="ECO:0000256" key="4">
    <source>
        <dbReference type="SAM" id="MobiDB-lite"/>
    </source>
</evidence>
<protein>
    <recommendedName>
        <fullName evidence="5">HTH marR-type domain-containing protein</fullName>
    </recommendedName>
</protein>
<evidence type="ECO:0000256" key="1">
    <source>
        <dbReference type="ARBA" id="ARBA00023015"/>
    </source>
</evidence>
<gene>
    <name evidence="6" type="ORF">RT41_GL001975</name>
</gene>
<dbReference type="InterPro" id="IPR011991">
    <property type="entry name" value="ArsR-like_HTH"/>
</dbReference>